<dbReference type="Pfam" id="PF13843">
    <property type="entry name" value="DDE_Tnp_1_7"/>
    <property type="match status" value="1"/>
</dbReference>
<name>A0A8X6L833_TRICU</name>
<sequence length="112" mass="13472">MGDVDKDNIKEHWSTDPRLETPIFRKIMPRDGFLNLLRYLHFENNDIAPYKTTSDYDRLWKLRNVVISLNNSFQEIYNPTEELDIDEVIASFKGLIIFKQYIPKKRFDIKVY</sequence>
<dbReference type="PANTHER" id="PTHR46599:SF3">
    <property type="entry name" value="PIGGYBAC TRANSPOSABLE ELEMENT-DERIVED PROTEIN 4"/>
    <property type="match status" value="1"/>
</dbReference>
<proteinExistence type="predicted"/>
<dbReference type="PANTHER" id="PTHR46599">
    <property type="entry name" value="PIGGYBAC TRANSPOSABLE ELEMENT-DERIVED PROTEIN 4"/>
    <property type="match status" value="1"/>
</dbReference>
<feature type="domain" description="PiggyBac transposable element-derived protein" evidence="1">
    <location>
        <begin position="1"/>
        <end position="110"/>
    </location>
</feature>
<protein>
    <submittedName>
        <fullName evidence="2">PiggyBac transposable element-derived protein 4</fullName>
    </submittedName>
</protein>
<dbReference type="EMBL" id="BMAO01034942">
    <property type="protein sequence ID" value="GFQ99979.1"/>
    <property type="molecule type" value="Genomic_DNA"/>
</dbReference>
<dbReference type="InterPro" id="IPR029526">
    <property type="entry name" value="PGBD"/>
</dbReference>
<dbReference type="Proteomes" id="UP000887116">
    <property type="component" value="Unassembled WGS sequence"/>
</dbReference>
<evidence type="ECO:0000313" key="3">
    <source>
        <dbReference type="Proteomes" id="UP000887116"/>
    </source>
</evidence>
<gene>
    <name evidence="2" type="primary">X975_15010</name>
    <name evidence="2" type="ORF">TNCT_316631</name>
</gene>
<evidence type="ECO:0000313" key="2">
    <source>
        <dbReference type="EMBL" id="GFQ99979.1"/>
    </source>
</evidence>
<organism evidence="2 3">
    <name type="scientific">Trichonephila clavata</name>
    <name type="common">Joro spider</name>
    <name type="synonym">Nephila clavata</name>
    <dbReference type="NCBI Taxonomy" id="2740835"/>
    <lineage>
        <taxon>Eukaryota</taxon>
        <taxon>Metazoa</taxon>
        <taxon>Ecdysozoa</taxon>
        <taxon>Arthropoda</taxon>
        <taxon>Chelicerata</taxon>
        <taxon>Arachnida</taxon>
        <taxon>Araneae</taxon>
        <taxon>Araneomorphae</taxon>
        <taxon>Entelegynae</taxon>
        <taxon>Araneoidea</taxon>
        <taxon>Nephilidae</taxon>
        <taxon>Trichonephila</taxon>
    </lineage>
</organism>
<evidence type="ECO:0000259" key="1">
    <source>
        <dbReference type="Pfam" id="PF13843"/>
    </source>
</evidence>
<accession>A0A8X6L833</accession>
<reference evidence="2" key="1">
    <citation type="submission" date="2020-07" db="EMBL/GenBank/DDBJ databases">
        <title>Multicomponent nature underlies the extraordinary mechanical properties of spider dragline silk.</title>
        <authorList>
            <person name="Kono N."/>
            <person name="Nakamura H."/>
            <person name="Mori M."/>
            <person name="Yoshida Y."/>
            <person name="Ohtoshi R."/>
            <person name="Malay A.D."/>
            <person name="Moran D.A.P."/>
            <person name="Tomita M."/>
            <person name="Numata K."/>
            <person name="Arakawa K."/>
        </authorList>
    </citation>
    <scope>NUCLEOTIDE SEQUENCE</scope>
</reference>
<dbReference type="OrthoDB" id="6430552at2759"/>
<dbReference type="AlphaFoldDB" id="A0A8X6L833"/>
<comment type="caution">
    <text evidence="2">The sequence shown here is derived from an EMBL/GenBank/DDBJ whole genome shotgun (WGS) entry which is preliminary data.</text>
</comment>
<keyword evidence="3" id="KW-1185">Reference proteome</keyword>